<dbReference type="PANTHER" id="PTHR43132">
    <property type="entry name" value="ARSENICAL RESISTANCE OPERON REPRESSOR ARSR-RELATED"/>
    <property type="match status" value="1"/>
</dbReference>
<evidence type="ECO:0000259" key="4">
    <source>
        <dbReference type="PROSITE" id="PS50987"/>
    </source>
</evidence>
<dbReference type="GO" id="GO:0003700">
    <property type="term" value="F:DNA-binding transcription factor activity"/>
    <property type="evidence" value="ECO:0007669"/>
    <property type="project" value="InterPro"/>
</dbReference>
<dbReference type="InterPro" id="IPR036388">
    <property type="entry name" value="WH-like_DNA-bd_sf"/>
</dbReference>
<organism evidence="5 6">
    <name type="scientific">Thermodesulfitimonas autotrophica</name>
    <dbReference type="NCBI Taxonomy" id="1894989"/>
    <lineage>
        <taxon>Bacteria</taxon>
        <taxon>Bacillati</taxon>
        <taxon>Bacillota</taxon>
        <taxon>Clostridia</taxon>
        <taxon>Thermoanaerobacterales</taxon>
        <taxon>Thermoanaerobacteraceae</taxon>
        <taxon>Thermodesulfitimonas</taxon>
    </lineage>
</organism>
<evidence type="ECO:0000313" key="6">
    <source>
        <dbReference type="Proteomes" id="UP000282654"/>
    </source>
</evidence>
<evidence type="ECO:0000256" key="1">
    <source>
        <dbReference type="ARBA" id="ARBA00023015"/>
    </source>
</evidence>
<reference evidence="5 6" key="1">
    <citation type="submission" date="2018-11" db="EMBL/GenBank/DDBJ databases">
        <title>Genomic Encyclopedia of Type Strains, Phase IV (KMG-IV): sequencing the most valuable type-strain genomes for metagenomic binning, comparative biology and taxonomic classification.</title>
        <authorList>
            <person name="Goeker M."/>
        </authorList>
    </citation>
    <scope>NUCLEOTIDE SEQUENCE [LARGE SCALE GENOMIC DNA]</scope>
    <source>
        <strain evidence="5 6">DSM 102936</strain>
    </source>
</reference>
<evidence type="ECO:0000256" key="3">
    <source>
        <dbReference type="ARBA" id="ARBA00023163"/>
    </source>
</evidence>
<dbReference type="Pfam" id="PF01022">
    <property type="entry name" value="HTH_5"/>
    <property type="match status" value="1"/>
</dbReference>
<dbReference type="PANTHER" id="PTHR43132:SF2">
    <property type="entry name" value="ARSENICAL RESISTANCE OPERON REPRESSOR ARSR-RELATED"/>
    <property type="match status" value="1"/>
</dbReference>
<protein>
    <submittedName>
        <fullName evidence="5">ArsR family transcriptional regulator</fullName>
    </submittedName>
</protein>
<dbReference type="NCBIfam" id="NF033788">
    <property type="entry name" value="HTH_metalloreg"/>
    <property type="match status" value="1"/>
</dbReference>
<dbReference type="EMBL" id="RKRE01000002">
    <property type="protein sequence ID" value="RPF46874.1"/>
    <property type="molecule type" value="Genomic_DNA"/>
</dbReference>
<evidence type="ECO:0000256" key="2">
    <source>
        <dbReference type="ARBA" id="ARBA00023125"/>
    </source>
</evidence>
<dbReference type="OrthoDB" id="9798835at2"/>
<name>A0A3N5APT4_9THEO</name>
<dbReference type="SMART" id="SM00418">
    <property type="entry name" value="HTH_ARSR"/>
    <property type="match status" value="1"/>
</dbReference>
<dbReference type="PRINTS" id="PR00778">
    <property type="entry name" value="HTHARSR"/>
</dbReference>
<feature type="domain" description="HTH arsR-type" evidence="4">
    <location>
        <begin position="1"/>
        <end position="95"/>
    </location>
</feature>
<dbReference type="SUPFAM" id="SSF46785">
    <property type="entry name" value="Winged helix' DNA-binding domain"/>
    <property type="match status" value="1"/>
</dbReference>
<keyword evidence="6" id="KW-1185">Reference proteome</keyword>
<evidence type="ECO:0000313" key="5">
    <source>
        <dbReference type="EMBL" id="RPF46874.1"/>
    </source>
</evidence>
<accession>A0A3N5APT4</accession>
<keyword evidence="3" id="KW-0804">Transcription</keyword>
<dbReference type="CDD" id="cd00090">
    <property type="entry name" value="HTH_ARSR"/>
    <property type="match status" value="1"/>
</dbReference>
<dbReference type="Gene3D" id="1.10.10.10">
    <property type="entry name" value="Winged helix-like DNA-binding domain superfamily/Winged helix DNA-binding domain"/>
    <property type="match status" value="1"/>
</dbReference>
<proteinExistence type="predicted"/>
<keyword evidence="1" id="KW-0805">Transcription regulation</keyword>
<dbReference type="AlphaFoldDB" id="A0A3N5APT4"/>
<dbReference type="Proteomes" id="UP000282654">
    <property type="component" value="Unassembled WGS sequence"/>
</dbReference>
<dbReference type="GO" id="GO:0003677">
    <property type="term" value="F:DNA binding"/>
    <property type="evidence" value="ECO:0007669"/>
    <property type="project" value="UniProtKB-KW"/>
</dbReference>
<dbReference type="PROSITE" id="PS50987">
    <property type="entry name" value="HTH_ARSR_2"/>
    <property type="match status" value="1"/>
</dbReference>
<dbReference type="RefSeq" id="WP_123929298.1">
    <property type="nucleotide sequence ID" value="NZ_RKRE01000002.1"/>
</dbReference>
<dbReference type="InterPro" id="IPR036390">
    <property type="entry name" value="WH_DNA-bd_sf"/>
</dbReference>
<gene>
    <name evidence="5" type="ORF">EDD75_1135</name>
</gene>
<dbReference type="InterPro" id="IPR011991">
    <property type="entry name" value="ArsR-like_HTH"/>
</dbReference>
<dbReference type="InterPro" id="IPR051011">
    <property type="entry name" value="Metal_resp_trans_reg"/>
</dbReference>
<keyword evidence="2" id="KW-0238">DNA-binding</keyword>
<dbReference type="InterPro" id="IPR001845">
    <property type="entry name" value="HTH_ArsR_DNA-bd_dom"/>
</dbReference>
<comment type="caution">
    <text evidence="5">The sequence shown here is derived from an EMBL/GenBank/DDBJ whole genome shotgun (WGS) entry which is preliminary data.</text>
</comment>
<sequence length="114" mass="12800">MEDKQLELAAEVLRALGHPLRLKIIEFLRAGERCVCEIIPAVGAEQSVVSKHLSVLRQAGILEARKDGLRVIYRIRDPAVPDLCDLAREIMARRLGELAELVTTLEGFTRQKNE</sequence>